<protein>
    <submittedName>
        <fullName evidence="2">Uncharacterized protein</fullName>
    </submittedName>
</protein>
<dbReference type="EMBL" id="ANJA01004771">
    <property type="protein sequence ID" value="ETO58792.1"/>
    <property type="molecule type" value="Genomic_DNA"/>
</dbReference>
<feature type="region of interest" description="Disordered" evidence="1">
    <location>
        <begin position="98"/>
        <end position="153"/>
    </location>
</feature>
<evidence type="ECO:0000313" key="3">
    <source>
        <dbReference type="Proteomes" id="UP000028582"/>
    </source>
</evidence>
<dbReference type="AlphaFoldDB" id="A0A080YWN1"/>
<feature type="compositionally biased region" description="Basic and acidic residues" evidence="1">
    <location>
        <begin position="125"/>
        <end position="145"/>
    </location>
</feature>
<comment type="caution">
    <text evidence="2">The sequence shown here is derived from an EMBL/GenBank/DDBJ whole genome shotgun (WGS) entry which is preliminary data.</text>
</comment>
<organism evidence="2 3">
    <name type="scientific">Phytophthora nicotianae P1976</name>
    <dbReference type="NCBI Taxonomy" id="1317066"/>
    <lineage>
        <taxon>Eukaryota</taxon>
        <taxon>Sar</taxon>
        <taxon>Stramenopiles</taxon>
        <taxon>Oomycota</taxon>
        <taxon>Peronosporomycetes</taxon>
        <taxon>Peronosporales</taxon>
        <taxon>Peronosporaceae</taxon>
        <taxon>Phytophthora</taxon>
    </lineage>
</organism>
<dbReference type="Proteomes" id="UP000028582">
    <property type="component" value="Unassembled WGS sequence"/>
</dbReference>
<reference evidence="2 3" key="1">
    <citation type="submission" date="2013-11" db="EMBL/GenBank/DDBJ databases">
        <title>The Genome Sequence of Phytophthora parasitica P1976.</title>
        <authorList>
            <consortium name="The Broad Institute Genomics Platform"/>
            <person name="Russ C."/>
            <person name="Tyler B."/>
            <person name="Panabieres F."/>
            <person name="Shan W."/>
            <person name="Tripathy S."/>
            <person name="Grunwald N."/>
            <person name="Machado M."/>
            <person name="Johnson C.S."/>
            <person name="Walker B."/>
            <person name="Young S."/>
            <person name="Zeng Q."/>
            <person name="Gargeya S."/>
            <person name="Fitzgerald M."/>
            <person name="Haas B."/>
            <person name="Abouelleil A."/>
            <person name="Allen A.W."/>
            <person name="Alvarado L."/>
            <person name="Arachchi H.M."/>
            <person name="Berlin A.M."/>
            <person name="Chapman S.B."/>
            <person name="Gainer-Dewar J."/>
            <person name="Goldberg J."/>
            <person name="Griggs A."/>
            <person name="Gujja S."/>
            <person name="Hansen M."/>
            <person name="Howarth C."/>
            <person name="Imamovic A."/>
            <person name="Ireland A."/>
            <person name="Larimer J."/>
            <person name="McCowan C."/>
            <person name="Murphy C."/>
            <person name="Pearson M."/>
            <person name="Poon T.W."/>
            <person name="Priest M."/>
            <person name="Roberts A."/>
            <person name="Saif S."/>
            <person name="Shea T."/>
            <person name="Sisk P."/>
            <person name="Sykes S."/>
            <person name="Wortman J."/>
            <person name="Nusbaum C."/>
            <person name="Birren B."/>
        </authorList>
    </citation>
    <scope>NUCLEOTIDE SEQUENCE [LARGE SCALE GENOMIC DNA]</scope>
    <source>
        <strain evidence="2 3">P1976</strain>
    </source>
</reference>
<sequence length="153" mass="17517">MQATTYIKLLSDTTNELKTTYNVNAQVLLSGGQEARQYHIVFECYHHSPFRGSGSLPALVWIDYKCYQLLRKQASKSLQTLSERQFTCTWSEGTKYSVKKQDLSPLSIRTSTENDGPRAKKKMKQEHEIGERQRRATDEKAKTAQENKTPAVN</sequence>
<evidence type="ECO:0000256" key="1">
    <source>
        <dbReference type="SAM" id="MobiDB-lite"/>
    </source>
</evidence>
<evidence type="ECO:0000313" key="2">
    <source>
        <dbReference type="EMBL" id="ETO58792.1"/>
    </source>
</evidence>
<accession>A0A080YWN1</accession>
<proteinExistence type="predicted"/>
<gene>
    <name evidence="2" type="ORF">F444_22825</name>
</gene>
<name>A0A080YWN1_PHYNI</name>